<evidence type="ECO:0008006" key="3">
    <source>
        <dbReference type="Google" id="ProtNLM"/>
    </source>
</evidence>
<proteinExistence type="predicted"/>
<evidence type="ECO:0000313" key="1">
    <source>
        <dbReference type="EMBL" id="MBO1360497.1"/>
    </source>
</evidence>
<name>A0ABS3LX50_9PROT</name>
<reference evidence="1 2" key="1">
    <citation type="submission" date="2021-03" db="EMBL/GenBank/DDBJ databases">
        <title>The complete genome sequence of Acetobacter sacchari TBRC 11175.</title>
        <authorList>
            <person name="Charoenyingcharoen P."/>
            <person name="Yukphan P."/>
        </authorList>
    </citation>
    <scope>NUCLEOTIDE SEQUENCE [LARGE SCALE GENOMIC DNA]</scope>
    <source>
        <strain evidence="1 2">TBRC 11175</strain>
    </source>
</reference>
<dbReference type="EMBL" id="JAFVMF010000012">
    <property type="protein sequence ID" value="MBO1360497.1"/>
    <property type="molecule type" value="Genomic_DNA"/>
</dbReference>
<evidence type="ECO:0000313" key="2">
    <source>
        <dbReference type="Proteomes" id="UP000664771"/>
    </source>
</evidence>
<keyword evidence="2" id="KW-1185">Reference proteome</keyword>
<organism evidence="1 2">
    <name type="scientific">Acetobacter sacchari</name>
    <dbReference type="NCBI Taxonomy" id="2661687"/>
    <lineage>
        <taxon>Bacteria</taxon>
        <taxon>Pseudomonadati</taxon>
        <taxon>Pseudomonadota</taxon>
        <taxon>Alphaproteobacteria</taxon>
        <taxon>Acetobacterales</taxon>
        <taxon>Acetobacteraceae</taxon>
        <taxon>Acetobacter</taxon>
    </lineage>
</organism>
<comment type="caution">
    <text evidence="1">The sequence shown here is derived from an EMBL/GenBank/DDBJ whole genome shotgun (WGS) entry which is preliminary data.</text>
</comment>
<dbReference type="Proteomes" id="UP000664771">
    <property type="component" value="Unassembled WGS sequence"/>
</dbReference>
<protein>
    <recommendedName>
        <fullName evidence="3">Flagellar biosynthesis protein FliO</fullName>
    </recommendedName>
</protein>
<sequence>MRMGFHDAVSALLALVAVVAMILLSRHGWKFADRLRPNGKTVAGVVVAGSLAIDPKRRLNVLTCDGKRLLILTGGPNDLVVGWAPNEEAES</sequence>
<accession>A0ABS3LX50</accession>
<gene>
    <name evidence="1" type="ORF">J2D73_11925</name>
</gene>